<feature type="coiled-coil region" evidence="3">
    <location>
        <begin position="1"/>
        <end position="28"/>
    </location>
</feature>
<proteinExistence type="inferred from homology"/>
<evidence type="ECO:0000256" key="2">
    <source>
        <dbReference type="ARBA" id="ARBA00023054"/>
    </source>
</evidence>
<sequence>MSFMIEQLRDMEEENKVLRDILTRKNSELLSSRNMHSQIASRLSQAEKSMELARCSPITNDVFRSSRYDIGSDDGVSSSESWAGALLSELEHFRNGRLKSPKEHKEMEVSDMSLMDDFVEMEKLAIVSAETPPKNVHNLHFTGKDLVPVEVQSSFTDKRKSRDLVPENSFDWLQESQQSLGILQTELESLKEAEGMMEDQLENQKSINEDLDTQLTIAKAKLNEVFQKFSSLEVELEDKHNCFEELEATCLELQLQQESAAKTETPEYGISAEEKPSQPGWEITTASVKLAECQETILNLGKQLKALATPREAALFDKVFSNTSTAANATNNNMHKRSSLRDRMLADEDPRVEILKSPKDKETRDADAQKPSLLHSDSHNALLTPSALVHTRQGHLGSKHLAIVPSKKQGGFGFLRRLLLRRKKGSSKKPQTLAKVDLQR</sequence>
<evidence type="ECO:0000256" key="4">
    <source>
        <dbReference type="SAM" id="MobiDB-lite"/>
    </source>
</evidence>
<keyword evidence="6" id="KW-1185">Reference proteome</keyword>
<dbReference type="PANTHER" id="PTHR31580">
    <property type="entry name" value="FILAMENT-LIKE PLANT PROTEIN 4"/>
    <property type="match status" value="1"/>
</dbReference>
<gene>
    <name evidence="5" type="ORF">M0R45_007741</name>
</gene>
<feature type="coiled-coil region" evidence="3">
    <location>
        <begin position="173"/>
        <end position="210"/>
    </location>
</feature>
<evidence type="ECO:0000313" key="6">
    <source>
        <dbReference type="Proteomes" id="UP001457282"/>
    </source>
</evidence>
<comment type="caution">
    <text evidence="5">The sequence shown here is derived from an EMBL/GenBank/DDBJ whole genome shotgun (WGS) entry which is preliminary data.</text>
</comment>
<dbReference type="Pfam" id="PF05911">
    <property type="entry name" value="FPP"/>
    <property type="match status" value="2"/>
</dbReference>
<accession>A0AAW1XZL0</accession>
<dbReference type="Proteomes" id="UP001457282">
    <property type="component" value="Unassembled WGS sequence"/>
</dbReference>
<protein>
    <recommendedName>
        <fullName evidence="7">Filament-like plant protein 7</fullName>
    </recommendedName>
</protein>
<dbReference type="InterPro" id="IPR008587">
    <property type="entry name" value="FPP_plant"/>
</dbReference>
<dbReference type="EMBL" id="JBEDUW010000002">
    <property type="protein sequence ID" value="KAK9942052.1"/>
    <property type="molecule type" value="Genomic_DNA"/>
</dbReference>
<evidence type="ECO:0000256" key="1">
    <source>
        <dbReference type="ARBA" id="ARBA00005921"/>
    </source>
</evidence>
<organism evidence="5 6">
    <name type="scientific">Rubus argutus</name>
    <name type="common">Southern blackberry</name>
    <dbReference type="NCBI Taxonomy" id="59490"/>
    <lineage>
        <taxon>Eukaryota</taxon>
        <taxon>Viridiplantae</taxon>
        <taxon>Streptophyta</taxon>
        <taxon>Embryophyta</taxon>
        <taxon>Tracheophyta</taxon>
        <taxon>Spermatophyta</taxon>
        <taxon>Magnoliopsida</taxon>
        <taxon>eudicotyledons</taxon>
        <taxon>Gunneridae</taxon>
        <taxon>Pentapetalae</taxon>
        <taxon>rosids</taxon>
        <taxon>fabids</taxon>
        <taxon>Rosales</taxon>
        <taxon>Rosaceae</taxon>
        <taxon>Rosoideae</taxon>
        <taxon>Rosoideae incertae sedis</taxon>
        <taxon>Rubus</taxon>
    </lineage>
</organism>
<keyword evidence="2 3" id="KW-0175">Coiled coil</keyword>
<feature type="compositionally biased region" description="Basic and acidic residues" evidence="4">
    <location>
        <begin position="339"/>
        <end position="368"/>
    </location>
</feature>
<dbReference type="AlphaFoldDB" id="A0AAW1XZL0"/>
<name>A0AAW1XZL0_RUBAR</name>
<dbReference type="PANTHER" id="PTHR31580:SF8">
    <property type="entry name" value="FILAMENT-LIKE PROTEIN (DUF869)"/>
    <property type="match status" value="1"/>
</dbReference>
<evidence type="ECO:0008006" key="7">
    <source>
        <dbReference type="Google" id="ProtNLM"/>
    </source>
</evidence>
<feature type="region of interest" description="Disordered" evidence="4">
    <location>
        <begin position="329"/>
        <end position="373"/>
    </location>
</feature>
<evidence type="ECO:0000313" key="5">
    <source>
        <dbReference type="EMBL" id="KAK9942052.1"/>
    </source>
</evidence>
<evidence type="ECO:0000256" key="3">
    <source>
        <dbReference type="SAM" id="Coils"/>
    </source>
</evidence>
<comment type="similarity">
    <text evidence="1">Belongs to the FPP family.</text>
</comment>
<reference evidence="5 6" key="1">
    <citation type="journal article" date="2023" name="G3 (Bethesda)">
        <title>A chromosome-length genome assembly and annotation of blackberry (Rubus argutus, cv. 'Hillquist').</title>
        <authorList>
            <person name="Bruna T."/>
            <person name="Aryal R."/>
            <person name="Dudchenko O."/>
            <person name="Sargent D.J."/>
            <person name="Mead D."/>
            <person name="Buti M."/>
            <person name="Cavallini A."/>
            <person name="Hytonen T."/>
            <person name="Andres J."/>
            <person name="Pham M."/>
            <person name="Weisz D."/>
            <person name="Mascagni F."/>
            <person name="Usai G."/>
            <person name="Natali L."/>
            <person name="Bassil N."/>
            <person name="Fernandez G.E."/>
            <person name="Lomsadze A."/>
            <person name="Armour M."/>
            <person name="Olukolu B."/>
            <person name="Poorten T."/>
            <person name="Britton C."/>
            <person name="Davik J."/>
            <person name="Ashrafi H."/>
            <person name="Aiden E.L."/>
            <person name="Borodovsky M."/>
            <person name="Worthington M."/>
        </authorList>
    </citation>
    <scope>NUCLEOTIDE SEQUENCE [LARGE SCALE GENOMIC DNA]</scope>
    <source>
        <strain evidence="5">PI 553951</strain>
    </source>
</reference>